<name>A0A218Z0W8_9HELO</name>
<dbReference type="Pfam" id="PF00368">
    <property type="entry name" value="HMG-CoA_red"/>
    <property type="match status" value="1"/>
</dbReference>
<dbReference type="PANTHER" id="PTHR10572:SF24">
    <property type="entry name" value="3-HYDROXY-3-METHYLGLUTARYL-COENZYME A REDUCTASE"/>
    <property type="match status" value="1"/>
</dbReference>
<dbReference type="GO" id="GO:0015936">
    <property type="term" value="P:coenzyme A metabolic process"/>
    <property type="evidence" value="ECO:0007669"/>
    <property type="project" value="InterPro"/>
</dbReference>
<dbReference type="InParanoid" id="A0A218Z0W8"/>
<dbReference type="EMBL" id="MZNU01000261">
    <property type="protein sequence ID" value="OWP01711.1"/>
    <property type="molecule type" value="Genomic_DNA"/>
</dbReference>
<dbReference type="InterPro" id="IPR009029">
    <property type="entry name" value="HMG_CoA_Rdtase_sub-bd_dom_sf"/>
</dbReference>
<dbReference type="AlphaFoldDB" id="A0A218Z0W8"/>
<dbReference type="InterPro" id="IPR023074">
    <property type="entry name" value="HMG_CoA_Rdtase_cat_sf"/>
</dbReference>
<keyword evidence="2" id="KW-0560">Oxidoreductase</keyword>
<reference evidence="4 5" key="1">
    <citation type="submission" date="2017-04" db="EMBL/GenBank/DDBJ databases">
        <title>Draft genome sequence of Marssonina coronaria NL1: causal agent of apple blotch.</title>
        <authorList>
            <person name="Cheng Q."/>
        </authorList>
    </citation>
    <scope>NUCLEOTIDE SEQUENCE [LARGE SCALE GENOMIC DNA]</scope>
    <source>
        <strain evidence="4 5">NL1</strain>
    </source>
</reference>
<evidence type="ECO:0000256" key="3">
    <source>
        <dbReference type="SAM" id="MobiDB-lite"/>
    </source>
</evidence>
<dbReference type="Gene3D" id="3.30.70.420">
    <property type="entry name" value="Hydroxymethylglutaryl-CoA reductase, class I/II, NAD/NADP-binding domain"/>
    <property type="match status" value="1"/>
</dbReference>
<dbReference type="InterPro" id="IPR009023">
    <property type="entry name" value="HMG_CoA_Rdtase_NAD(P)-bd_sf"/>
</dbReference>
<accession>A0A218Z0W8</accession>
<evidence type="ECO:0000256" key="2">
    <source>
        <dbReference type="ARBA" id="ARBA00023002"/>
    </source>
</evidence>
<proteinExistence type="inferred from homology"/>
<keyword evidence="5" id="KW-1185">Reference proteome</keyword>
<evidence type="ECO:0000313" key="5">
    <source>
        <dbReference type="Proteomes" id="UP000242519"/>
    </source>
</evidence>
<sequence length="446" mass="47087">MPRSPKEIERPFIINLLDPSRSRPQLEKTAPRASDADPRQSRPERPPARPTSPTQAEREDASQGEALGSLTARHDAPKTQLQISPNLPRNLASAADAGIESTASFTLPVTLAGPLSIHGTYQSEKSLYAPLATVDPAVGTACSRGCEVFSAGGGISTAALDEVLTQRPVFTFSSMPQALAFYRLLPSLFGYLKGAAEQTSLHGTLASVKPFIAGTSVRAELAYACSDAADQRMVDSATRAACTTLVEEDRPDGLVGFQIDADAASDRDAAWKAASAQQGISVLAWGTIPNRVSQNMLGCSTETLRGVLSLSDELGTRDGRVRQSPNASDIAAAILGSCGRRVGSAPESVTSHLTAEFDRETEELTLSLFFPSLRIFMDGSDGAAESATQTEALETIGCRGEGKRWALAETVAAFALAVEISSLGALATQNLAARRRGVARKLKSKL</sequence>
<dbReference type="PROSITE" id="PS50065">
    <property type="entry name" value="HMG_COA_REDUCTASE_4"/>
    <property type="match status" value="1"/>
</dbReference>
<dbReference type="STRING" id="503106.A0A218Z0W8"/>
<dbReference type="PANTHER" id="PTHR10572">
    <property type="entry name" value="3-HYDROXY-3-METHYLGLUTARYL-COENZYME A REDUCTASE"/>
    <property type="match status" value="1"/>
</dbReference>
<protein>
    <submittedName>
        <fullName evidence="4">Hydroxymethylglutaryl-CoA reductase</fullName>
    </submittedName>
</protein>
<gene>
    <name evidence="4" type="ORF">B2J93_2424</name>
</gene>
<dbReference type="SUPFAM" id="SSF55035">
    <property type="entry name" value="NAD-binding domain of HMG-CoA reductase"/>
    <property type="match status" value="1"/>
</dbReference>
<dbReference type="Proteomes" id="UP000242519">
    <property type="component" value="Unassembled WGS sequence"/>
</dbReference>
<evidence type="ECO:0000256" key="1">
    <source>
        <dbReference type="ARBA" id="ARBA00007661"/>
    </source>
</evidence>
<dbReference type="Gene3D" id="3.90.770.10">
    <property type="entry name" value="3-hydroxy-3-methylglutaryl-coenzyme A Reductase, Chain A, domain 2"/>
    <property type="match status" value="1"/>
</dbReference>
<dbReference type="InterPro" id="IPR002202">
    <property type="entry name" value="HMG_CoA_Rdtase"/>
</dbReference>
<evidence type="ECO:0000313" key="4">
    <source>
        <dbReference type="EMBL" id="OWP01711.1"/>
    </source>
</evidence>
<comment type="similarity">
    <text evidence="1">Belongs to the HMG-CoA reductase family.</text>
</comment>
<dbReference type="OrthoDB" id="310654at2759"/>
<feature type="region of interest" description="Disordered" evidence="3">
    <location>
        <begin position="1"/>
        <end position="64"/>
    </location>
</feature>
<dbReference type="SUPFAM" id="SSF56542">
    <property type="entry name" value="Substrate-binding domain of HMG-CoA reductase"/>
    <property type="match status" value="1"/>
</dbReference>
<dbReference type="GO" id="GO:0004420">
    <property type="term" value="F:hydroxymethylglutaryl-CoA reductase (NADPH) activity"/>
    <property type="evidence" value="ECO:0007669"/>
    <property type="project" value="InterPro"/>
</dbReference>
<organism evidence="4 5">
    <name type="scientific">Diplocarpon coronariae</name>
    <dbReference type="NCBI Taxonomy" id="2795749"/>
    <lineage>
        <taxon>Eukaryota</taxon>
        <taxon>Fungi</taxon>
        <taxon>Dikarya</taxon>
        <taxon>Ascomycota</taxon>
        <taxon>Pezizomycotina</taxon>
        <taxon>Leotiomycetes</taxon>
        <taxon>Helotiales</taxon>
        <taxon>Drepanopezizaceae</taxon>
        <taxon>Diplocarpon</taxon>
    </lineage>
</organism>
<feature type="compositionally biased region" description="Basic and acidic residues" evidence="3">
    <location>
        <begin position="20"/>
        <end position="47"/>
    </location>
</feature>
<comment type="caution">
    <text evidence="4">The sequence shown here is derived from an EMBL/GenBank/DDBJ whole genome shotgun (WGS) entry which is preliminary data.</text>
</comment>
<feature type="compositionally biased region" description="Basic and acidic residues" evidence="3">
    <location>
        <begin position="1"/>
        <end position="10"/>
    </location>
</feature>